<sequence>MRGRNVSVRAGTIRFEIKVLRPDGTSRVREWNNCERNKNLSNGVRCSVWRESTGNGWSQGAG</sequence>
<dbReference type="InParanoid" id="G4ML26"/>
<proteinExistence type="predicted"/>
<dbReference type="Proteomes" id="UP000009058">
    <property type="component" value="Chromosome 1"/>
</dbReference>
<dbReference type="KEGG" id="mgr:MGG_16542"/>
<evidence type="ECO:0000313" key="2">
    <source>
        <dbReference type="Proteomes" id="UP000009058"/>
    </source>
</evidence>
<dbReference type="GeneID" id="12986901"/>
<dbReference type="HOGENOM" id="CLU_2904643_0_0_1"/>
<accession>G4ML26</accession>
<dbReference type="AlphaFoldDB" id="G4ML26"/>
<protein>
    <submittedName>
        <fullName evidence="1">Uncharacterized protein</fullName>
    </submittedName>
</protein>
<dbReference type="EMBL" id="CM001231">
    <property type="protein sequence ID" value="EHA58453.1"/>
    <property type="molecule type" value="Genomic_DNA"/>
</dbReference>
<dbReference type="VEuPathDB" id="FungiDB:MGG_16542"/>
<name>G4ML26_PYRO7</name>
<dbReference type="RefSeq" id="XP_003711065.1">
    <property type="nucleotide sequence ID" value="XM_003711017.1"/>
</dbReference>
<reference key="2">
    <citation type="submission" date="2011-05" db="EMBL/GenBank/DDBJ databases">
        <title>The Genome Sequence of Magnaporthe oryzae 70-15.</title>
        <authorList>
            <consortium name="The Broad Institute Genome Sequencing Platform"/>
            <person name="Ma L.-J."/>
            <person name="Dead R."/>
            <person name="Young S.K."/>
            <person name="Zeng Q."/>
            <person name="Gargeya S."/>
            <person name="Fitzgerald M."/>
            <person name="Haas B."/>
            <person name="Abouelleil A."/>
            <person name="Alvarado L."/>
            <person name="Arachchi H.M."/>
            <person name="Berlin A."/>
            <person name="Brown A."/>
            <person name="Chapman S.B."/>
            <person name="Chen Z."/>
            <person name="Dunbar C."/>
            <person name="Freedman E."/>
            <person name="Gearin G."/>
            <person name="Gellesch M."/>
            <person name="Goldberg J."/>
            <person name="Griggs A."/>
            <person name="Gujja S."/>
            <person name="Heiman D."/>
            <person name="Howarth C."/>
            <person name="Larson L."/>
            <person name="Lui A."/>
            <person name="MacDonald P.J.P."/>
            <person name="Mehta T."/>
            <person name="Montmayeur A."/>
            <person name="Murphy C."/>
            <person name="Neiman D."/>
            <person name="Pearson M."/>
            <person name="Priest M."/>
            <person name="Roberts A."/>
            <person name="Saif S."/>
            <person name="Shea T."/>
            <person name="Shenoy N."/>
            <person name="Sisk P."/>
            <person name="Stolte C."/>
            <person name="Sykes S."/>
            <person name="Yandava C."/>
            <person name="Wortman J."/>
            <person name="Nusbaum C."/>
            <person name="Birren B."/>
        </authorList>
    </citation>
    <scope>NUCLEOTIDE SEQUENCE</scope>
    <source>
        <strain>70-15</strain>
    </source>
</reference>
<keyword evidence="2" id="KW-1185">Reference proteome</keyword>
<gene>
    <name evidence="1" type="ORF">MGG_16542</name>
</gene>
<evidence type="ECO:0000313" key="1">
    <source>
        <dbReference type="EMBL" id="EHA58453.1"/>
    </source>
</evidence>
<reference evidence="1 2" key="1">
    <citation type="journal article" date="2005" name="Nature">
        <title>The genome sequence of the rice blast fungus Magnaporthe grisea.</title>
        <authorList>
            <person name="Dean R.A."/>
            <person name="Talbot N.J."/>
            <person name="Ebbole D.J."/>
            <person name="Farman M.L."/>
            <person name="Mitchell T.K."/>
            <person name="Orbach M.J."/>
            <person name="Thon M."/>
            <person name="Kulkarni R."/>
            <person name="Xu J.R."/>
            <person name="Pan H."/>
            <person name="Read N.D."/>
            <person name="Lee Y.H."/>
            <person name="Carbone I."/>
            <person name="Brown D."/>
            <person name="Oh Y.Y."/>
            <person name="Donofrio N."/>
            <person name="Jeong J.S."/>
            <person name="Soanes D.M."/>
            <person name="Djonovic S."/>
            <person name="Kolomiets E."/>
            <person name="Rehmeyer C."/>
            <person name="Li W."/>
            <person name="Harding M."/>
            <person name="Kim S."/>
            <person name="Lebrun M.H."/>
            <person name="Bohnert H."/>
            <person name="Coughlan S."/>
            <person name="Butler J."/>
            <person name="Calvo S."/>
            <person name="Ma L.J."/>
            <person name="Nicol R."/>
            <person name="Purcell S."/>
            <person name="Nusbaum C."/>
            <person name="Galagan J.E."/>
            <person name="Birren B.W."/>
        </authorList>
    </citation>
    <scope>NUCLEOTIDE SEQUENCE [LARGE SCALE GENOMIC DNA]</scope>
    <source>
        <strain evidence="2">70-15 / ATCC MYA-4617 / FGSC 8958</strain>
    </source>
</reference>
<organism evidence="1 2">
    <name type="scientific">Pyricularia oryzae (strain 70-15 / ATCC MYA-4617 / FGSC 8958)</name>
    <name type="common">Rice blast fungus</name>
    <name type="synonym">Magnaporthe oryzae</name>
    <dbReference type="NCBI Taxonomy" id="242507"/>
    <lineage>
        <taxon>Eukaryota</taxon>
        <taxon>Fungi</taxon>
        <taxon>Dikarya</taxon>
        <taxon>Ascomycota</taxon>
        <taxon>Pezizomycotina</taxon>
        <taxon>Sordariomycetes</taxon>
        <taxon>Sordariomycetidae</taxon>
        <taxon>Magnaporthales</taxon>
        <taxon>Pyriculariaceae</taxon>
        <taxon>Pyricularia</taxon>
    </lineage>
</organism>
<feature type="non-terminal residue" evidence="1">
    <location>
        <position position="1"/>
    </location>
</feature>